<comment type="caution">
    <text evidence="1">The sequence shown here is derived from an EMBL/GenBank/DDBJ whole genome shotgun (WGS) entry which is preliminary data.</text>
</comment>
<sequence>MKFFKLDDFTADTTLVGYIYGGISSTVANIFSQNTGTQSIASSQIFKVSVIKNSTVGIHALNTQSIGTLQMQVFPNPNNGNFIVKFNLRNNGEVKPTINMPTGN</sequence>
<organism evidence="1 2">
    <name type="scientific">Candidatus Defluviibacterium haderslevense</name>
    <dbReference type="NCBI Taxonomy" id="2981993"/>
    <lineage>
        <taxon>Bacteria</taxon>
        <taxon>Pseudomonadati</taxon>
        <taxon>Bacteroidota</taxon>
        <taxon>Saprospiria</taxon>
        <taxon>Saprospirales</taxon>
        <taxon>Saprospiraceae</taxon>
        <taxon>Candidatus Defluviibacterium</taxon>
    </lineage>
</organism>
<protein>
    <submittedName>
        <fullName evidence="1">Uncharacterized protein</fullName>
    </submittedName>
</protein>
<reference evidence="1 2" key="1">
    <citation type="submission" date="2020-10" db="EMBL/GenBank/DDBJ databases">
        <title>Connecting structure to function with the recovery of over 1000 high-quality activated sludge metagenome-assembled genomes encoding full-length rRNA genes using long-read sequencing.</title>
        <authorList>
            <person name="Singleton C.M."/>
            <person name="Petriglieri F."/>
            <person name="Kristensen J.M."/>
            <person name="Kirkegaard R.H."/>
            <person name="Michaelsen T.Y."/>
            <person name="Andersen M.H."/>
            <person name="Karst S.M."/>
            <person name="Dueholm M.S."/>
            <person name="Nielsen P.H."/>
            <person name="Albertsen M."/>
        </authorList>
    </citation>
    <scope>NUCLEOTIDE SEQUENCE [LARGE SCALE GENOMIC DNA]</scope>
    <source>
        <strain evidence="1">Ribe_18-Q3-R11-54_BAT3C.373</strain>
    </source>
</reference>
<dbReference type="AlphaFoldDB" id="A0A9D7XI20"/>
<evidence type="ECO:0000313" key="2">
    <source>
        <dbReference type="Proteomes" id="UP000808349"/>
    </source>
</evidence>
<accession>A0A9D7XI20</accession>
<evidence type="ECO:0000313" key="1">
    <source>
        <dbReference type="EMBL" id="MBK9718258.1"/>
    </source>
</evidence>
<dbReference type="Proteomes" id="UP000808349">
    <property type="component" value="Unassembled WGS sequence"/>
</dbReference>
<name>A0A9D7XI20_9BACT</name>
<proteinExistence type="predicted"/>
<gene>
    <name evidence="1" type="ORF">IPO85_12240</name>
</gene>
<dbReference type="EMBL" id="JADKFW010000008">
    <property type="protein sequence ID" value="MBK9718258.1"/>
    <property type="molecule type" value="Genomic_DNA"/>
</dbReference>